<evidence type="ECO:0000313" key="3">
    <source>
        <dbReference type="Proteomes" id="UP001497482"/>
    </source>
</evidence>
<keyword evidence="3" id="KW-1185">Reference proteome</keyword>
<protein>
    <submittedName>
        <fullName evidence="2">Uncharacterized protein</fullName>
    </submittedName>
</protein>
<evidence type="ECO:0000313" key="2">
    <source>
        <dbReference type="EMBL" id="CAL1567736.1"/>
    </source>
</evidence>
<dbReference type="Proteomes" id="UP001497482">
    <property type="component" value="Chromosome 1"/>
</dbReference>
<name>A0AAV2IRC7_KNICA</name>
<feature type="region of interest" description="Disordered" evidence="1">
    <location>
        <begin position="1"/>
        <end position="41"/>
    </location>
</feature>
<reference evidence="2 3" key="1">
    <citation type="submission" date="2024-04" db="EMBL/GenBank/DDBJ databases">
        <authorList>
            <person name="Waldvogel A.-M."/>
            <person name="Schoenle A."/>
        </authorList>
    </citation>
    <scope>NUCLEOTIDE SEQUENCE [LARGE SCALE GENOMIC DNA]</scope>
</reference>
<proteinExistence type="predicted"/>
<evidence type="ECO:0000256" key="1">
    <source>
        <dbReference type="SAM" id="MobiDB-lite"/>
    </source>
</evidence>
<accession>A0AAV2IRC7</accession>
<dbReference type="AlphaFoldDB" id="A0AAV2IRC7"/>
<organism evidence="2 3">
    <name type="scientific">Knipowitschia caucasica</name>
    <name type="common">Caucasian dwarf goby</name>
    <name type="synonym">Pomatoschistus caucasicus</name>
    <dbReference type="NCBI Taxonomy" id="637954"/>
    <lineage>
        <taxon>Eukaryota</taxon>
        <taxon>Metazoa</taxon>
        <taxon>Chordata</taxon>
        <taxon>Craniata</taxon>
        <taxon>Vertebrata</taxon>
        <taxon>Euteleostomi</taxon>
        <taxon>Actinopterygii</taxon>
        <taxon>Neopterygii</taxon>
        <taxon>Teleostei</taxon>
        <taxon>Neoteleostei</taxon>
        <taxon>Acanthomorphata</taxon>
        <taxon>Gobiaria</taxon>
        <taxon>Gobiiformes</taxon>
        <taxon>Gobioidei</taxon>
        <taxon>Gobiidae</taxon>
        <taxon>Gobiinae</taxon>
        <taxon>Knipowitschia</taxon>
    </lineage>
</organism>
<dbReference type="EMBL" id="OZ035823">
    <property type="protein sequence ID" value="CAL1567736.1"/>
    <property type="molecule type" value="Genomic_DNA"/>
</dbReference>
<gene>
    <name evidence="2" type="ORF">KC01_LOCUS501</name>
</gene>
<sequence>METPAAANGGHNSSSETCQREEVNTPRAPTGQVRDDPGPNAVDTCLQRDRCSRLTTNISIVFTLMAVWRAEKERPAQLHCSPRIMHANPQTEPSTHRLPVPIQRRPVMELPRDPAPITSAPTAVGNKATCEACEDAGR</sequence>